<dbReference type="Proteomes" id="UP000095280">
    <property type="component" value="Unplaced"/>
</dbReference>
<feature type="compositionally biased region" description="Gly residues" evidence="3">
    <location>
        <begin position="353"/>
        <end position="364"/>
    </location>
</feature>
<feature type="region of interest" description="Disordered" evidence="3">
    <location>
        <begin position="420"/>
        <end position="465"/>
    </location>
</feature>
<feature type="compositionally biased region" description="Polar residues" evidence="3">
    <location>
        <begin position="444"/>
        <end position="455"/>
    </location>
</feature>
<dbReference type="GO" id="GO:0035023">
    <property type="term" value="P:regulation of Rho protein signal transduction"/>
    <property type="evidence" value="ECO:0007669"/>
    <property type="project" value="TreeGrafter"/>
</dbReference>
<dbReference type="PANTHER" id="PTHR12659:SF7">
    <property type="entry name" value="CROSSVEINLESS C, ISOFORM C"/>
    <property type="match status" value="1"/>
</dbReference>
<dbReference type="SUPFAM" id="SSF48350">
    <property type="entry name" value="GTPase activation domain, GAP"/>
    <property type="match status" value="1"/>
</dbReference>
<dbReference type="InterPro" id="IPR002913">
    <property type="entry name" value="START_lipid-bd_dom"/>
</dbReference>
<feature type="region of interest" description="Disordered" evidence="3">
    <location>
        <begin position="577"/>
        <end position="607"/>
    </location>
</feature>
<dbReference type="InterPro" id="IPR023393">
    <property type="entry name" value="START-like_dom_sf"/>
</dbReference>
<feature type="domain" description="Rho-GAP" evidence="5">
    <location>
        <begin position="712"/>
        <end position="917"/>
    </location>
</feature>
<evidence type="ECO:0000259" key="5">
    <source>
        <dbReference type="PROSITE" id="PS50238"/>
    </source>
</evidence>
<feature type="compositionally biased region" description="Basic and acidic residues" evidence="3">
    <location>
        <begin position="1826"/>
        <end position="1870"/>
    </location>
</feature>
<evidence type="ECO:0000259" key="6">
    <source>
        <dbReference type="PROSITE" id="PS50848"/>
    </source>
</evidence>
<feature type="compositionally biased region" description="Low complexity" evidence="3">
    <location>
        <begin position="1430"/>
        <end position="1441"/>
    </location>
</feature>
<feature type="compositionally biased region" description="Pro residues" evidence="3">
    <location>
        <begin position="122"/>
        <end position="133"/>
    </location>
</feature>
<feature type="transmembrane region" description="Helical" evidence="4">
    <location>
        <begin position="48"/>
        <end position="65"/>
    </location>
</feature>
<dbReference type="PROSITE" id="PS50238">
    <property type="entry name" value="RHOGAP"/>
    <property type="match status" value="1"/>
</dbReference>
<dbReference type="PANTHER" id="PTHR12659">
    <property type="entry name" value="RHO-TYPE GTPASE ACTIVATING PROTEIN"/>
    <property type="match status" value="1"/>
</dbReference>
<keyword evidence="4" id="KW-1133">Transmembrane helix</keyword>
<feature type="region of interest" description="Disordered" evidence="3">
    <location>
        <begin position="1824"/>
        <end position="1965"/>
    </location>
</feature>
<feature type="compositionally biased region" description="Polar residues" evidence="3">
    <location>
        <begin position="338"/>
        <end position="349"/>
    </location>
</feature>
<evidence type="ECO:0000256" key="1">
    <source>
        <dbReference type="ARBA" id="ARBA00022468"/>
    </source>
</evidence>
<evidence type="ECO:0000256" key="4">
    <source>
        <dbReference type="SAM" id="Phobius"/>
    </source>
</evidence>
<accession>A0A1I8HTD1</accession>
<keyword evidence="4" id="KW-0472">Membrane</keyword>
<organism evidence="7 8">
    <name type="scientific">Macrostomum lignano</name>
    <dbReference type="NCBI Taxonomy" id="282301"/>
    <lineage>
        <taxon>Eukaryota</taxon>
        <taxon>Metazoa</taxon>
        <taxon>Spiralia</taxon>
        <taxon>Lophotrochozoa</taxon>
        <taxon>Platyhelminthes</taxon>
        <taxon>Rhabditophora</taxon>
        <taxon>Macrostomorpha</taxon>
        <taxon>Macrostomida</taxon>
        <taxon>Macrostomidae</taxon>
        <taxon>Macrostomum</taxon>
    </lineage>
</organism>
<dbReference type="InterPro" id="IPR008936">
    <property type="entry name" value="Rho_GTPase_activation_prot"/>
</dbReference>
<feature type="region of interest" description="Disordered" evidence="3">
    <location>
        <begin position="304"/>
        <end position="364"/>
    </location>
</feature>
<feature type="compositionally biased region" description="Basic and acidic residues" evidence="3">
    <location>
        <begin position="1899"/>
        <end position="1924"/>
    </location>
</feature>
<protein>
    <submittedName>
        <fullName evidence="8">Rho-GAP domain-containing protein</fullName>
    </submittedName>
</protein>
<dbReference type="Gene3D" id="3.30.530.20">
    <property type="match status" value="1"/>
</dbReference>
<dbReference type="Pfam" id="PF00620">
    <property type="entry name" value="RhoGAP"/>
    <property type="match status" value="1"/>
</dbReference>
<feature type="region of interest" description="Disordered" evidence="3">
    <location>
        <begin position="657"/>
        <end position="702"/>
    </location>
</feature>
<feature type="compositionally biased region" description="Low complexity" evidence="3">
    <location>
        <begin position="425"/>
        <end position="437"/>
    </location>
</feature>
<feature type="compositionally biased region" description="Gly residues" evidence="3">
    <location>
        <begin position="502"/>
        <end position="518"/>
    </location>
</feature>
<evidence type="ECO:0000313" key="8">
    <source>
        <dbReference type="WBParaSite" id="maker-uti_cns_0007974-snap-gene-0.3-mRNA-1"/>
    </source>
</evidence>
<feature type="domain" description="START" evidence="6">
    <location>
        <begin position="963"/>
        <end position="1140"/>
    </location>
</feature>
<dbReference type="PROSITE" id="PS50848">
    <property type="entry name" value="START"/>
    <property type="match status" value="1"/>
</dbReference>
<feature type="compositionally biased region" description="Low complexity" evidence="3">
    <location>
        <begin position="327"/>
        <end position="337"/>
    </location>
</feature>
<evidence type="ECO:0000256" key="2">
    <source>
        <dbReference type="ARBA" id="ARBA00022553"/>
    </source>
</evidence>
<dbReference type="WBParaSite" id="maker-uti_cns_0007974-snap-gene-0.3-mRNA-1">
    <property type="protein sequence ID" value="maker-uti_cns_0007974-snap-gene-0.3-mRNA-1"/>
    <property type="gene ID" value="maker-uti_cns_0007974-snap-gene-0.3"/>
</dbReference>
<reference evidence="8" key="1">
    <citation type="submission" date="2016-11" db="UniProtKB">
        <authorList>
            <consortium name="WormBaseParasite"/>
        </authorList>
    </citation>
    <scope>IDENTIFICATION</scope>
</reference>
<name>A0A1I8HTD1_9PLAT</name>
<feature type="compositionally biased region" description="Basic and acidic residues" evidence="3">
    <location>
        <begin position="79"/>
        <end position="90"/>
    </location>
</feature>
<dbReference type="GO" id="GO:0007165">
    <property type="term" value="P:signal transduction"/>
    <property type="evidence" value="ECO:0007669"/>
    <property type="project" value="InterPro"/>
</dbReference>
<keyword evidence="1" id="KW-0343">GTPase activation</keyword>
<dbReference type="Pfam" id="PF01852">
    <property type="entry name" value="START"/>
    <property type="match status" value="1"/>
</dbReference>
<feature type="compositionally biased region" description="Low complexity" evidence="3">
    <location>
        <begin position="677"/>
        <end position="686"/>
    </location>
</feature>
<feature type="compositionally biased region" description="Polar residues" evidence="3">
    <location>
        <begin position="1956"/>
        <end position="1965"/>
    </location>
</feature>
<dbReference type="SUPFAM" id="SSF55961">
    <property type="entry name" value="Bet v1-like"/>
    <property type="match status" value="1"/>
</dbReference>
<keyword evidence="4" id="KW-0812">Transmembrane</keyword>
<sequence>VHAKAIQFSLQPLKHHVQTATVPLTRFSSVVSLFARLCQLLRLLLGRLHHLSLLLLLLLLLLLMTPTDRNANPSRCRREKVDLMRPLAERRRPKPPLVPPPPPPPLAPTPPTPLPQASGTTPPTPPPLSPPSAPWRLGQEPRVDSPTADVLLLLLLPSICCLAASSLSKWQQQKQHSRIEEAKLLVADLCEQLLLGLVQRVETGVLQQPAEPRVRQPADVHRLSNPRFSRLLQDAGFDPLDSPRSSCSHRSATSSLASSIRPASLLTREMKELKCRCGKMKELEVQVREMKELEVQRPSPFASGWTRQALRADSSNTHRNGREFEGSSTSSNSSSTSAVGESTRGSCPSRQGADGGDSGGGVGGVVPDACGSGVGGVGASGGGGGGGTSGGFGLLRSASGRIKSTFSRLQRDGFAFRSLRRRGHQQQQQQQQQQQRQVMEPAQEQPQQLTKSCEQGDNAGEASQRDSRCLDMVLERLQTELDGLRVHAGYCTLPAKSNSGPLGSGSTGGGGGGGGRSSGGWADDSDLMENIAELDQLLLQPAPPASSASSSSVAVASKTAASDEESAMATALLESMSPFDGEPRHSDSDQQEEQQEENGSAGGLKRGTKFRWSSFARSHRPNVNQRELQISGMSVTQLRVLRNAACEEINKIVRQHCPPNKPLFTWSNQKPAKRSKSSASPNASPSIVPLGQSLPASPSSAPTAAKTAVFGMPLFTVQMRYGQPLPSAVIHLMRQLRQSGVSAHGIFRRAGGKARVSALRAEIDADPDKSDFSRCQPYDLADLVKAYLRELPECLITHKLSPTLLAIFSHVETDSVLLAAVQAAALLLPDENRQVLQALLYFLNDFADCSDTTQMTPSNLAVCLAPSLFYFPHQVAAATPSRFRRPGGGAPDPRDLEDHKAAAACLAFMIDCCHRMFTVPDELYRRLAESRSEELQVPILDAVAPLDSIGRRHCFAFVENHAQLVARETCQNEKWVPFSHRSGIETFFKVVDDGHPLRLWKALVLIEADSTDVLNRIVTESESWDPDVLKSETLESLDEASDVVRRTLASPPAQPSRETCLLRAWRSASAHSHSLYSTSVRLPTSPLTLSALVLVEDWLVQSAGPGATRVTLLSRVDLRGHSIEWYGSTWGHAVARRLVHLKKSFQRKARPTGAFCGGLRLFEYSKEALKPILLTPGDHGQLVLRCRAEIRWCRCPQRGPLLESPGAQHLSRVPAEGSRARMMWFASRSRRRCNSSSKSASLQVQDSLDHRLEQRGPLARSTSKAASLGCRAESAKRSSCTGFVRALAEADLVIESKSMTINVDSNSREEISVQLNCSLKGDPRQDQLLVRLLHSGTRCVDAEALGTVTTNNPNSRFVFALSRRRSRPAGWDLLDGGLFSAEDFYKLFNGNGCNATDLTSIYSESTASQCFTFKLIVTSLKMKEKQPYISSASESDSAQAEQADKEPLQPPPSQKPSGEPPTNSTKVQQQQQQQEQHQQDSGMLASDQPSASAAKKFGEEQQQLLGADADGHNGKGSAGRVPAGMAAIFGLTFEKKKEKKILQQQQQMEKVVAQKTRVNFRVGACDGESEAGDNNDARLIKFSNLVENALLRQRGCFCPDAELAAAAAAIFREFRASSLEFSSSTSRSLARRRRRPTSGDVPADAASAVQERLLLLLLLLMPRCWRRRLRHGRPTSVEGGSAEVLQALLRSLELKLLTSCMLGLGISSSSGSDSRKSRRTQGAIRWVLGPRKCTLSTTTVTTIDKVTRIMVNSRYLPIRGTTSDVGGIVSASRRKNTIIVETLGIRVGEAATCGEMRLFARYKNRGTRNEVQETRYKNARYKKRGTRTEVQEPRYKNRGTRTEVQERGTRTRYRTEYKKRGTRNEVQETRYKKREYKNRGKRNEVQEPRYKKRGTRTRYKNEVQERGTRSTETRYKNEVQEPRYKKLGTRTEVQERYKEGQQQMQHGQLPPAPLHSQPQQPKAVSLSVNKKCSAANSEPQMKNWKLRLCLKKQKTL</sequence>
<dbReference type="GO" id="GO:0030036">
    <property type="term" value="P:actin cytoskeleton organization"/>
    <property type="evidence" value="ECO:0007669"/>
    <property type="project" value="TreeGrafter"/>
</dbReference>
<keyword evidence="7" id="KW-1185">Reference proteome</keyword>
<feature type="region of interest" description="Disordered" evidence="3">
    <location>
        <begin position="493"/>
        <end position="524"/>
    </location>
</feature>
<proteinExistence type="predicted"/>
<dbReference type="InterPro" id="IPR000198">
    <property type="entry name" value="RhoGAP_dom"/>
</dbReference>
<dbReference type="SMART" id="SM00234">
    <property type="entry name" value="START"/>
    <property type="match status" value="1"/>
</dbReference>
<feature type="region of interest" description="Disordered" evidence="3">
    <location>
        <begin position="71"/>
        <end position="141"/>
    </location>
</feature>
<dbReference type="GO" id="GO:0005096">
    <property type="term" value="F:GTPase activator activity"/>
    <property type="evidence" value="ECO:0007669"/>
    <property type="project" value="UniProtKB-KW"/>
</dbReference>
<feature type="compositionally biased region" description="Pro residues" evidence="3">
    <location>
        <begin position="95"/>
        <end position="114"/>
    </location>
</feature>
<feature type="region of interest" description="Disordered" evidence="3">
    <location>
        <begin position="1428"/>
        <end position="1497"/>
    </location>
</feature>
<dbReference type="Gene3D" id="1.10.555.10">
    <property type="entry name" value="Rho GTPase activation protein"/>
    <property type="match status" value="1"/>
</dbReference>
<dbReference type="GO" id="GO:0008289">
    <property type="term" value="F:lipid binding"/>
    <property type="evidence" value="ECO:0007669"/>
    <property type="project" value="InterPro"/>
</dbReference>
<dbReference type="SMART" id="SM00324">
    <property type="entry name" value="RhoGAP"/>
    <property type="match status" value="1"/>
</dbReference>
<evidence type="ECO:0000313" key="7">
    <source>
        <dbReference type="Proteomes" id="UP000095280"/>
    </source>
</evidence>
<evidence type="ECO:0000256" key="3">
    <source>
        <dbReference type="SAM" id="MobiDB-lite"/>
    </source>
</evidence>
<keyword evidence="2" id="KW-0597">Phosphoprotein</keyword>
<feature type="compositionally biased region" description="Basic and acidic residues" evidence="3">
    <location>
        <begin position="1877"/>
        <end position="1889"/>
    </location>
</feature>